<comment type="caution">
    <text evidence="3">The sequence shown here is derived from an EMBL/GenBank/DDBJ whole genome shotgun (WGS) entry which is preliminary data.</text>
</comment>
<dbReference type="PIRSF" id="PIRSF032146">
    <property type="entry name" value="UCP032146"/>
    <property type="match status" value="1"/>
</dbReference>
<dbReference type="InterPro" id="IPR008321">
    <property type="entry name" value="UCP032146"/>
</dbReference>
<evidence type="ECO:0000256" key="2">
    <source>
        <dbReference type="SAM" id="MobiDB-lite"/>
    </source>
</evidence>
<dbReference type="Proteomes" id="UP001166585">
    <property type="component" value="Unassembled WGS sequence"/>
</dbReference>
<accession>A0ABS5RDV6</accession>
<feature type="region of interest" description="Disordered" evidence="2">
    <location>
        <begin position="1"/>
        <end position="29"/>
    </location>
</feature>
<sequence>MGDGDNPGGDVPGEGGSGEYPQEKDPHAATRRLAAVTLDPASIGRASRDVEHERAVAIYDLLEENSFAPLGDDGAGPYCLAISLTEGRLLLDITRQDGGAVVQHHLSLTPLRRVVRDYFLVCESYYSAIRTLSPSQIEAIDMGRRGLHNEGSEVLRERLKDKVALDFSTARRLFTLVCALHWKG</sequence>
<gene>
    <name evidence="3" type="ORF">KIP89_18025</name>
</gene>
<feature type="compositionally biased region" description="Gly residues" evidence="2">
    <location>
        <begin position="1"/>
        <end position="18"/>
    </location>
</feature>
<dbReference type="Pfam" id="PF06793">
    <property type="entry name" value="UPF0262"/>
    <property type="match status" value="1"/>
</dbReference>
<proteinExistence type="inferred from homology"/>
<name>A0ABS5RDV6_9HYPH</name>
<evidence type="ECO:0000313" key="3">
    <source>
        <dbReference type="EMBL" id="MBS9479009.1"/>
    </source>
</evidence>
<organism evidence="3 4">
    <name type="scientific">Ancylobacter radicis</name>
    <dbReference type="NCBI Taxonomy" id="2836179"/>
    <lineage>
        <taxon>Bacteria</taxon>
        <taxon>Pseudomonadati</taxon>
        <taxon>Pseudomonadota</taxon>
        <taxon>Alphaproteobacteria</taxon>
        <taxon>Hyphomicrobiales</taxon>
        <taxon>Xanthobacteraceae</taxon>
        <taxon>Ancylobacter</taxon>
    </lineage>
</organism>
<protein>
    <recommendedName>
        <fullName evidence="1">UPF0262 protein KIP89_18025</fullName>
    </recommendedName>
</protein>
<keyword evidence="4" id="KW-1185">Reference proteome</keyword>
<reference evidence="3" key="1">
    <citation type="submission" date="2021-05" db="EMBL/GenBank/DDBJ databases">
        <authorList>
            <person name="Sun Q."/>
            <person name="Inoue M."/>
        </authorList>
    </citation>
    <scope>NUCLEOTIDE SEQUENCE</scope>
    <source>
        <strain evidence="3">VKM B-3255</strain>
    </source>
</reference>
<evidence type="ECO:0000313" key="4">
    <source>
        <dbReference type="Proteomes" id="UP001166585"/>
    </source>
</evidence>
<dbReference type="RefSeq" id="WP_213756983.1">
    <property type="nucleotide sequence ID" value="NZ_JAHCQH010000022.1"/>
</dbReference>
<dbReference type="NCBIfam" id="NF002769">
    <property type="entry name" value="PRK02853.1"/>
    <property type="match status" value="1"/>
</dbReference>
<dbReference type="HAMAP" id="MF_00678">
    <property type="entry name" value="UPF0262"/>
    <property type="match status" value="1"/>
</dbReference>
<evidence type="ECO:0000256" key="1">
    <source>
        <dbReference type="HAMAP-Rule" id="MF_00678"/>
    </source>
</evidence>
<dbReference type="EMBL" id="JAHCQH010000022">
    <property type="protein sequence ID" value="MBS9479009.1"/>
    <property type="molecule type" value="Genomic_DNA"/>
</dbReference>
<comment type="similarity">
    <text evidence="1">Belongs to the UPF0262 family.</text>
</comment>